<keyword evidence="8" id="KW-0479">Metal-binding</keyword>
<feature type="transmembrane region" description="Helical" evidence="10">
    <location>
        <begin position="290"/>
        <end position="311"/>
    </location>
</feature>
<keyword evidence="3" id="KW-0813">Transport</keyword>
<dbReference type="GO" id="GO:0015293">
    <property type="term" value="F:symporter activity"/>
    <property type="evidence" value="ECO:0007669"/>
    <property type="project" value="UniProtKB-KW"/>
</dbReference>
<organism evidence="11 12">
    <name type="scientific">Laodelphax striatellus</name>
    <name type="common">Small brown planthopper</name>
    <name type="synonym">Delphax striatella</name>
    <dbReference type="NCBI Taxonomy" id="195883"/>
    <lineage>
        <taxon>Eukaryota</taxon>
        <taxon>Metazoa</taxon>
        <taxon>Ecdysozoa</taxon>
        <taxon>Arthropoda</taxon>
        <taxon>Hexapoda</taxon>
        <taxon>Insecta</taxon>
        <taxon>Pterygota</taxon>
        <taxon>Neoptera</taxon>
        <taxon>Paraneoptera</taxon>
        <taxon>Hemiptera</taxon>
        <taxon>Auchenorrhyncha</taxon>
        <taxon>Fulgoroidea</taxon>
        <taxon>Delphacidae</taxon>
        <taxon>Criomorphinae</taxon>
        <taxon>Laodelphax</taxon>
    </lineage>
</organism>
<evidence type="ECO:0000256" key="10">
    <source>
        <dbReference type="SAM" id="Phobius"/>
    </source>
</evidence>
<evidence type="ECO:0000256" key="5">
    <source>
        <dbReference type="ARBA" id="ARBA00022847"/>
    </source>
</evidence>
<feature type="transmembrane region" description="Helical" evidence="10">
    <location>
        <begin position="63"/>
        <end position="83"/>
    </location>
</feature>
<sequence length="652" mass="75814">MSRKSDRSTQSIDSLTLKSDNRLQFKLDIDAVSTLILLLYRIDMIGMLNYFFIHQDFQRDSKILHLIILYCICLPLLYPQILLGHYSKTGCMVTGKIVPLVNGVGFTMAVMSFINCIYTMVIATNSLIFFYYSLPMPGQMPWLVCDTNLSKTKPCYGYSEMEACQRIPLNRRCMRRNLSVTRALSAYHYRRDVLKEVNFSKNVDLKMSWFKISFSAISCVILGLVTDLNFKSGKASKVILIIRIFMQLFVLMIVTLLSTPANNYSALTMDSGFLDVFRIHYKSLLVPEHWMFSSMFMVQSMNVVSVGTSLIGSYMPRKSQADLFAFEVSLILLFLYFLGDILISTCMSSIAINLRVRKIIQVGYQDNLFVVIPQVFGMSQFSPKLLTMIFYGYLFFTSIWRAKLILSSIYETFADIKPIIRIYQIYIRTFSCILILMLSLPLYMEGFLTILLYFLSFLEFYYLAIIHMFVTFSILYIYGAQKICDDHHFIYGKQPDRFYRVMLILTPLLFLSYWGIIFTNLSSTKVAAIICTHPVFHAACVITLIPHLLGMLYKVMFSLKQQNMIHLLKCEDDWGDPTPQIRQERIIYHPRKENKYFRRLDKCKHDCLRYKHILPLIVAEEAMNHRLSFLLQKRTLFTKSEVGIGKLSSFDY</sequence>
<proteinExistence type="inferred from homology"/>
<dbReference type="GO" id="GO:0035725">
    <property type="term" value="P:sodium ion transmembrane transport"/>
    <property type="evidence" value="ECO:0007669"/>
    <property type="project" value="TreeGrafter"/>
</dbReference>
<feature type="binding site" evidence="8">
    <location>
        <position position="300"/>
    </location>
    <ligand>
        <name>Na(+)</name>
        <dbReference type="ChEBI" id="CHEBI:29101"/>
        <label>1</label>
    </ligand>
</feature>
<comment type="subcellular location">
    <subcellularLocation>
        <location evidence="1">Membrane</location>
        <topology evidence="1">Multi-pass membrane protein</topology>
    </subcellularLocation>
</comment>
<dbReference type="InterPro" id="IPR000175">
    <property type="entry name" value="Na/ntran_symport"/>
</dbReference>
<feature type="transmembrane region" description="Helical" evidence="10">
    <location>
        <begin position="31"/>
        <end position="51"/>
    </location>
</feature>
<gene>
    <name evidence="11" type="ORF">LSTR_LSTR003032</name>
</gene>
<dbReference type="Pfam" id="PF00209">
    <property type="entry name" value="SNF"/>
    <property type="match status" value="1"/>
</dbReference>
<keyword evidence="6 10" id="KW-1133">Transmembrane helix</keyword>
<dbReference type="AlphaFoldDB" id="A0A482XSY6"/>
<keyword evidence="7 10" id="KW-0472">Membrane</keyword>
<protein>
    <submittedName>
        <fullName evidence="11">Uncharacterized protein</fullName>
    </submittedName>
</protein>
<feature type="transmembrane region" description="Helical" evidence="10">
    <location>
        <begin position="450"/>
        <end position="478"/>
    </location>
</feature>
<keyword evidence="5" id="KW-0769">Symport</keyword>
<dbReference type="Proteomes" id="UP000291343">
    <property type="component" value="Unassembled WGS sequence"/>
</dbReference>
<dbReference type="SMR" id="A0A482XSY6"/>
<feature type="transmembrane region" description="Helical" evidence="10">
    <location>
        <begin position="104"/>
        <end position="132"/>
    </location>
</feature>
<dbReference type="PANTHER" id="PTHR11616">
    <property type="entry name" value="SODIUM/CHLORIDE DEPENDENT TRANSPORTER"/>
    <property type="match status" value="1"/>
</dbReference>
<accession>A0A482XSY6</accession>
<feature type="transmembrane region" description="Helical" evidence="10">
    <location>
        <begin position="425"/>
        <end position="444"/>
    </location>
</feature>
<evidence type="ECO:0000256" key="6">
    <source>
        <dbReference type="ARBA" id="ARBA00022989"/>
    </source>
</evidence>
<evidence type="ECO:0000256" key="4">
    <source>
        <dbReference type="ARBA" id="ARBA00022692"/>
    </source>
</evidence>
<feature type="transmembrane region" description="Helical" evidence="10">
    <location>
        <begin position="498"/>
        <end position="516"/>
    </location>
</feature>
<feature type="transmembrane region" description="Helical" evidence="10">
    <location>
        <begin position="238"/>
        <end position="257"/>
    </location>
</feature>
<feature type="transmembrane region" description="Helical" evidence="10">
    <location>
        <begin position="323"/>
        <end position="352"/>
    </location>
</feature>
<keyword evidence="12" id="KW-1185">Reference proteome</keyword>
<evidence type="ECO:0000256" key="3">
    <source>
        <dbReference type="ARBA" id="ARBA00022448"/>
    </source>
</evidence>
<feature type="disulfide bond" evidence="9">
    <location>
        <begin position="145"/>
        <end position="155"/>
    </location>
</feature>
<keyword evidence="9" id="KW-1015">Disulfide bond</keyword>
<name>A0A482XSY6_LAOST</name>
<evidence type="ECO:0000256" key="2">
    <source>
        <dbReference type="ARBA" id="ARBA00006459"/>
    </source>
</evidence>
<evidence type="ECO:0000313" key="11">
    <source>
        <dbReference type="EMBL" id="RZF48956.1"/>
    </source>
</evidence>
<dbReference type="PROSITE" id="PS50267">
    <property type="entry name" value="NA_NEUROTRAN_SYMP_3"/>
    <property type="match status" value="1"/>
</dbReference>
<dbReference type="InParanoid" id="A0A482XSY6"/>
<dbReference type="SUPFAM" id="SSF161070">
    <property type="entry name" value="SNF-like"/>
    <property type="match status" value="1"/>
</dbReference>
<evidence type="ECO:0000256" key="7">
    <source>
        <dbReference type="ARBA" id="ARBA00023136"/>
    </source>
</evidence>
<reference evidence="11 12" key="1">
    <citation type="journal article" date="2017" name="Gigascience">
        <title>Genome sequence of the small brown planthopper, Laodelphax striatellus.</title>
        <authorList>
            <person name="Zhu J."/>
            <person name="Jiang F."/>
            <person name="Wang X."/>
            <person name="Yang P."/>
            <person name="Bao Y."/>
            <person name="Zhao W."/>
            <person name="Wang W."/>
            <person name="Lu H."/>
            <person name="Wang Q."/>
            <person name="Cui N."/>
            <person name="Li J."/>
            <person name="Chen X."/>
            <person name="Luo L."/>
            <person name="Yu J."/>
            <person name="Kang L."/>
            <person name="Cui F."/>
        </authorList>
    </citation>
    <scope>NUCLEOTIDE SEQUENCE [LARGE SCALE GENOMIC DNA]</scope>
    <source>
        <strain evidence="11">Lst14</strain>
    </source>
</reference>
<evidence type="ECO:0000313" key="12">
    <source>
        <dbReference type="Proteomes" id="UP000291343"/>
    </source>
</evidence>
<dbReference type="GO" id="GO:0046872">
    <property type="term" value="F:metal ion binding"/>
    <property type="evidence" value="ECO:0007669"/>
    <property type="project" value="UniProtKB-KW"/>
</dbReference>
<feature type="transmembrane region" description="Helical" evidence="10">
    <location>
        <begin position="208"/>
        <end position="226"/>
    </location>
</feature>
<dbReference type="InterPro" id="IPR037272">
    <property type="entry name" value="SNS_sf"/>
</dbReference>
<evidence type="ECO:0000256" key="8">
    <source>
        <dbReference type="PIRSR" id="PIRSR600175-1"/>
    </source>
</evidence>
<dbReference type="PANTHER" id="PTHR11616:SF240">
    <property type="entry name" value="BLOATED TUBULES, ISOFORM B-RELATED"/>
    <property type="match status" value="1"/>
</dbReference>
<comment type="caution">
    <text evidence="11">The sequence shown here is derived from an EMBL/GenBank/DDBJ whole genome shotgun (WGS) entry which is preliminary data.</text>
</comment>
<evidence type="ECO:0000256" key="1">
    <source>
        <dbReference type="ARBA" id="ARBA00004141"/>
    </source>
</evidence>
<feature type="transmembrane region" description="Helical" evidence="10">
    <location>
        <begin position="385"/>
        <end position="404"/>
    </location>
</feature>
<evidence type="ECO:0000256" key="9">
    <source>
        <dbReference type="PIRSR" id="PIRSR600175-2"/>
    </source>
</evidence>
<comment type="similarity">
    <text evidence="2">Belongs to the sodium:neurotransmitter symporter (SNF) (TC 2.A.22) family.</text>
</comment>
<feature type="transmembrane region" description="Helical" evidence="10">
    <location>
        <begin position="536"/>
        <end position="556"/>
    </location>
</feature>
<dbReference type="GO" id="GO:0006865">
    <property type="term" value="P:amino acid transport"/>
    <property type="evidence" value="ECO:0007669"/>
    <property type="project" value="TreeGrafter"/>
</dbReference>
<dbReference type="EMBL" id="QKKF02000817">
    <property type="protein sequence ID" value="RZF48956.1"/>
    <property type="molecule type" value="Genomic_DNA"/>
</dbReference>
<keyword evidence="4 10" id="KW-0812">Transmembrane</keyword>
<keyword evidence="8" id="KW-0915">Sodium</keyword>
<dbReference type="GO" id="GO:0005886">
    <property type="term" value="C:plasma membrane"/>
    <property type="evidence" value="ECO:0007669"/>
    <property type="project" value="TreeGrafter"/>
</dbReference>